<name>A0A964FGI0_9CYAN</name>
<keyword evidence="3" id="KW-1185">Reference proteome</keyword>
<feature type="region of interest" description="Disordered" evidence="1">
    <location>
        <begin position="1"/>
        <end position="34"/>
    </location>
</feature>
<reference evidence="2" key="1">
    <citation type="journal article" date="2021" name="Antonie Van Leeuwenhoek">
        <title>Draft genome and description of Waterburya agarophytonicola gen. nov. sp. nov. (Pleurocapsales, Cyanobacteria): a seaweed symbiont.</title>
        <authorList>
            <person name="Bonthond G."/>
            <person name="Shalygin S."/>
            <person name="Bayer T."/>
            <person name="Weinberger F."/>
        </authorList>
    </citation>
    <scope>NUCLEOTIDE SEQUENCE</scope>
    <source>
        <strain evidence="2">KI4</strain>
    </source>
</reference>
<comment type="caution">
    <text evidence="2">The sequence shown here is derived from an EMBL/GenBank/DDBJ whole genome shotgun (WGS) entry which is preliminary data.</text>
</comment>
<dbReference type="AlphaFoldDB" id="A0A964FGI0"/>
<dbReference type="EMBL" id="JADWDC010000034">
    <property type="protein sequence ID" value="MCC0178046.1"/>
    <property type="molecule type" value="Genomic_DNA"/>
</dbReference>
<sequence length="269" mass="30610">MSSDRYNSSQFQDTNNPGQRFGFGNSRSSSKTSNLSSVIDHLIKQDTENTSAYQNPRVSSTDDVSIKMSLSYPTASLYERGCSEMLFDPDRAEKLIEEYVDRILNYYPTGEYMPSSDPNSYFILKEMRKDKRVSQEMRREIVKRLATAKVNLSRRDEDSPVFNRIGAAVMGLKGQDSREEIRKMFFDIFDDLNYPALVVVLNTTFFNSCREAISLMERVLDSTCDSALVLLCSGSLRFLYARYSPEKISSLDGIEKKIDPTTDSPIDKG</sequence>
<gene>
    <name evidence="2" type="ORF">I4641_13760</name>
</gene>
<evidence type="ECO:0000313" key="3">
    <source>
        <dbReference type="Proteomes" id="UP000729733"/>
    </source>
</evidence>
<dbReference type="Proteomes" id="UP000729733">
    <property type="component" value="Unassembled WGS sequence"/>
</dbReference>
<proteinExistence type="predicted"/>
<organism evidence="2 3">
    <name type="scientific">Waterburya agarophytonicola KI4</name>
    <dbReference type="NCBI Taxonomy" id="2874699"/>
    <lineage>
        <taxon>Bacteria</taxon>
        <taxon>Bacillati</taxon>
        <taxon>Cyanobacteriota</taxon>
        <taxon>Cyanophyceae</taxon>
        <taxon>Pleurocapsales</taxon>
        <taxon>Hyellaceae</taxon>
        <taxon>Waterburya</taxon>
        <taxon>Waterburya agarophytonicola</taxon>
    </lineage>
</organism>
<accession>A0A964FGI0</accession>
<protein>
    <submittedName>
        <fullName evidence="2">Uncharacterized protein</fullName>
    </submittedName>
</protein>
<evidence type="ECO:0000313" key="2">
    <source>
        <dbReference type="EMBL" id="MCC0178046.1"/>
    </source>
</evidence>
<evidence type="ECO:0000256" key="1">
    <source>
        <dbReference type="SAM" id="MobiDB-lite"/>
    </source>
</evidence>
<feature type="compositionally biased region" description="Polar residues" evidence="1">
    <location>
        <begin position="1"/>
        <end position="18"/>
    </location>
</feature>